<organism evidence="6">
    <name type="scientific">marine metagenome</name>
    <dbReference type="NCBI Taxonomy" id="408172"/>
    <lineage>
        <taxon>unclassified sequences</taxon>
        <taxon>metagenomes</taxon>
        <taxon>ecological metagenomes</taxon>
    </lineage>
</organism>
<comment type="subcellular location">
    <subcellularLocation>
        <location evidence="1">Cell envelope</location>
    </subcellularLocation>
</comment>
<dbReference type="GO" id="GO:0015833">
    <property type="term" value="P:peptide transport"/>
    <property type="evidence" value="ECO:0007669"/>
    <property type="project" value="TreeGrafter"/>
</dbReference>
<accession>A0A381Z2S3</accession>
<name>A0A381Z2S3_9ZZZZ</name>
<dbReference type="PANTHER" id="PTHR30290">
    <property type="entry name" value="PERIPLASMIC BINDING COMPONENT OF ABC TRANSPORTER"/>
    <property type="match status" value="1"/>
</dbReference>
<dbReference type="SUPFAM" id="SSF53850">
    <property type="entry name" value="Periplasmic binding protein-like II"/>
    <property type="match status" value="1"/>
</dbReference>
<reference evidence="6" key="1">
    <citation type="submission" date="2018-05" db="EMBL/GenBank/DDBJ databases">
        <authorList>
            <person name="Lanie J.A."/>
            <person name="Ng W.-L."/>
            <person name="Kazmierczak K.M."/>
            <person name="Andrzejewski T.M."/>
            <person name="Davidsen T.M."/>
            <person name="Wayne K.J."/>
            <person name="Tettelin H."/>
            <person name="Glass J.I."/>
            <person name="Rusch D."/>
            <person name="Podicherti R."/>
            <person name="Tsui H.-C.T."/>
            <person name="Winkler M.E."/>
        </authorList>
    </citation>
    <scope>NUCLEOTIDE SEQUENCE</scope>
</reference>
<dbReference type="InterPro" id="IPR039424">
    <property type="entry name" value="SBP_5"/>
</dbReference>
<gene>
    <name evidence="6" type="ORF">METZ01_LOCUS136298</name>
</gene>
<feature type="domain" description="Solute-binding protein family 5" evidence="5">
    <location>
        <begin position="93"/>
        <end position="367"/>
    </location>
</feature>
<dbReference type="Gene3D" id="3.40.190.10">
    <property type="entry name" value="Periplasmic binding protein-like II"/>
    <property type="match status" value="1"/>
</dbReference>
<proteinExistence type="inferred from homology"/>
<dbReference type="InterPro" id="IPR000914">
    <property type="entry name" value="SBP_5_dom"/>
</dbReference>
<dbReference type="AlphaFoldDB" id="A0A381Z2S3"/>
<dbReference type="PANTHER" id="PTHR30290:SF10">
    <property type="entry name" value="PERIPLASMIC OLIGOPEPTIDE-BINDING PROTEIN-RELATED"/>
    <property type="match status" value="1"/>
</dbReference>
<keyword evidence="4" id="KW-0732">Signal</keyword>
<protein>
    <recommendedName>
        <fullName evidence="5">Solute-binding protein family 5 domain-containing protein</fullName>
    </recommendedName>
</protein>
<sequence length="373" mass="40960">VRIKKGHRLKLLLVAVALILGACGGNDGSVGTAGSPMVGGVSGDELAEAQVMRRGNGAEPQSLDPHRAEGVPSGNIQRDLFEGLTIEAPNGDVIPGVAESWRISEDGRIYVFQLRANARWSNGDPVTAHDFVYSFRRSLDPETLSRYTFILAPILNAEAVASGTMPPAELGVRALDDHRLEITLRSVTPYFLGVLNHSASYPVHRGSVEAHGNRWTRPGNLVSNGAYLLVERFPESHIKIVRNPYYWDNDSTVIDEVWYYPTEDSASELRRYRAGELELTSTVPSKQIGWAQENLPDQLVIAPYLGTYYYGINLTKPPFADNPALRRALTLAIDREIITEEIAGAGQIPAFGWVPPVINYTGQQMPEAAWTQA</sequence>
<dbReference type="EMBL" id="UINC01019702">
    <property type="protein sequence ID" value="SVA83444.1"/>
    <property type="molecule type" value="Genomic_DNA"/>
</dbReference>
<evidence type="ECO:0000256" key="3">
    <source>
        <dbReference type="ARBA" id="ARBA00022448"/>
    </source>
</evidence>
<dbReference type="Gene3D" id="3.90.76.10">
    <property type="entry name" value="Dipeptide-binding Protein, Domain 1"/>
    <property type="match status" value="1"/>
</dbReference>
<evidence type="ECO:0000256" key="4">
    <source>
        <dbReference type="ARBA" id="ARBA00022729"/>
    </source>
</evidence>
<dbReference type="CDD" id="cd08504">
    <property type="entry name" value="PBP2_OppA"/>
    <property type="match status" value="1"/>
</dbReference>
<feature type="non-terminal residue" evidence="6">
    <location>
        <position position="373"/>
    </location>
</feature>
<dbReference type="GO" id="GO:0030288">
    <property type="term" value="C:outer membrane-bounded periplasmic space"/>
    <property type="evidence" value="ECO:0007669"/>
    <property type="project" value="TreeGrafter"/>
</dbReference>
<dbReference type="Pfam" id="PF00496">
    <property type="entry name" value="SBP_bac_5"/>
    <property type="match status" value="1"/>
</dbReference>
<evidence type="ECO:0000256" key="1">
    <source>
        <dbReference type="ARBA" id="ARBA00004196"/>
    </source>
</evidence>
<keyword evidence="3" id="KW-0813">Transport</keyword>
<evidence type="ECO:0000313" key="6">
    <source>
        <dbReference type="EMBL" id="SVA83444.1"/>
    </source>
</evidence>
<comment type="similarity">
    <text evidence="2">Belongs to the bacterial solute-binding protein 5 family.</text>
</comment>
<evidence type="ECO:0000259" key="5">
    <source>
        <dbReference type="Pfam" id="PF00496"/>
    </source>
</evidence>
<dbReference type="GO" id="GO:1904680">
    <property type="term" value="F:peptide transmembrane transporter activity"/>
    <property type="evidence" value="ECO:0007669"/>
    <property type="project" value="TreeGrafter"/>
</dbReference>
<evidence type="ECO:0000256" key="2">
    <source>
        <dbReference type="ARBA" id="ARBA00005695"/>
    </source>
</evidence>
<dbReference type="FunFam" id="3.90.76.10:FF:000001">
    <property type="entry name" value="Oligopeptide ABC transporter substrate-binding protein"/>
    <property type="match status" value="1"/>
</dbReference>
<feature type="non-terminal residue" evidence="6">
    <location>
        <position position="1"/>
    </location>
</feature>
<dbReference type="Gene3D" id="3.10.105.10">
    <property type="entry name" value="Dipeptide-binding Protein, Domain 3"/>
    <property type="match status" value="1"/>
</dbReference>